<dbReference type="InterPro" id="IPR000801">
    <property type="entry name" value="Esterase-like"/>
</dbReference>
<accession>A0ABU8NNC3</accession>
<dbReference type="Proteomes" id="UP001378956">
    <property type="component" value="Unassembled WGS sequence"/>
</dbReference>
<dbReference type="InterPro" id="IPR029058">
    <property type="entry name" value="AB_hydrolase_fold"/>
</dbReference>
<dbReference type="Pfam" id="PF00756">
    <property type="entry name" value="Esterase"/>
    <property type="match status" value="1"/>
</dbReference>
<dbReference type="RefSeq" id="WP_288883075.1">
    <property type="nucleotide sequence ID" value="NZ_CBFGNQ010000012.1"/>
</dbReference>
<dbReference type="PANTHER" id="PTHR48098">
    <property type="entry name" value="ENTEROCHELIN ESTERASE-RELATED"/>
    <property type="match status" value="1"/>
</dbReference>
<dbReference type="EMBL" id="JBBEUB010000005">
    <property type="protein sequence ID" value="MEJ2903754.1"/>
    <property type="molecule type" value="Genomic_DNA"/>
</dbReference>
<evidence type="ECO:0000313" key="1">
    <source>
        <dbReference type="EMBL" id="MEJ2903754.1"/>
    </source>
</evidence>
<dbReference type="SUPFAM" id="SSF53474">
    <property type="entry name" value="alpha/beta-Hydrolases"/>
    <property type="match status" value="1"/>
</dbReference>
<keyword evidence="2" id="KW-1185">Reference proteome</keyword>
<comment type="caution">
    <text evidence="1">The sequence shown here is derived from an EMBL/GenBank/DDBJ whole genome shotgun (WGS) entry which is preliminary data.</text>
</comment>
<dbReference type="InterPro" id="IPR050583">
    <property type="entry name" value="Mycobacterial_A85_antigen"/>
</dbReference>
<keyword evidence="1" id="KW-0378">Hydrolase</keyword>
<dbReference type="Gene3D" id="3.40.50.1820">
    <property type="entry name" value="alpha/beta hydrolase"/>
    <property type="match status" value="1"/>
</dbReference>
<reference evidence="1 2" key="1">
    <citation type="submission" date="2024-03" db="EMBL/GenBank/DDBJ databases">
        <title>Sequence of Lycoming College Course Isolates.</title>
        <authorList>
            <person name="Plotts O."/>
            <person name="Newman J."/>
        </authorList>
    </citation>
    <scope>NUCLEOTIDE SEQUENCE [LARGE SCALE GENOMIC DNA]</scope>
    <source>
        <strain evidence="1 2">CJB-3</strain>
    </source>
</reference>
<organism evidence="1 2">
    <name type="scientific">Pedobacter panaciterrae</name>
    <dbReference type="NCBI Taxonomy" id="363849"/>
    <lineage>
        <taxon>Bacteria</taxon>
        <taxon>Pseudomonadati</taxon>
        <taxon>Bacteroidota</taxon>
        <taxon>Sphingobacteriia</taxon>
        <taxon>Sphingobacteriales</taxon>
        <taxon>Sphingobacteriaceae</taxon>
        <taxon>Pedobacter</taxon>
    </lineage>
</organism>
<evidence type="ECO:0000313" key="2">
    <source>
        <dbReference type="Proteomes" id="UP001378956"/>
    </source>
</evidence>
<gene>
    <name evidence="1" type="ORF">WAE58_15015</name>
</gene>
<sequence>MYTTLTLPEVIKTEKTIPSKHLKRGVELEIFVPDNLLGNEQLNLLLLNDGQDTEELALQHTLAALYGQNKIEPLVVVAIKASKDRLQEYGVAGVPDFQDRGSKAQAYTDFIIKELIPFIQTTVEFPINGKRAFGGFSLGGLTAFDIAWNNDNYFDAVGVFSGSFWWRKKDLKDGYTDSDRILHQRIIDTEVKPELKFWLMTGTEDELADRNKNFIIDSIDDTIDVIKELLKKGYKRPDDIAYYEMVGGKHELKTWAKAMSPFLIWAFGKKNLF</sequence>
<protein>
    <submittedName>
        <fullName evidence="1">Alpha/beta hydrolase-fold protein</fullName>
    </submittedName>
</protein>
<proteinExistence type="predicted"/>
<dbReference type="GO" id="GO:0016787">
    <property type="term" value="F:hydrolase activity"/>
    <property type="evidence" value="ECO:0007669"/>
    <property type="project" value="UniProtKB-KW"/>
</dbReference>
<dbReference type="PANTHER" id="PTHR48098:SF6">
    <property type="entry name" value="FERRI-BACILLIBACTIN ESTERASE BESA"/>
    <property type="match status" value="1"/>
</dbReference>
<name>A0ABU8NNC3_9SPHI</name>